<evidence type="ECO:0000313" key="2">
    <source>
        <dbReference type="Proteomes" id="UP001430954"/>
    </source>
</evidence>
<proteinExistence type="predicted"/>
<reference evidence="1 2" key="1">
    <citation type="submission" date="2021-09" db="EMBL/GenBank/DDBJ databases">
        <title>Lysobacter sp. 13A isolated from the river sediment.</title>
        <authorList>
            <person name="Liu H."/>
            <person name="Li S."/>
            <person name="Mao S."/>
        </authorList>
    </citation>
    <scope>NUCLEOTIDE SEQUENCE [LARGE SCALE GENOMIC DNA]</scope>
    <source>
        <strain evidence="1 2">13A</strain>
    </source>
</reference>
<dbReference type="CDD" id="cd00657">
    <property type="entry name" value="Ferritin_like"/>
    <property type="match status" value="1"/>
</dbReference>
<accession>A0ABS7T958</accession>
<dbReference type="Proteomes" id="UP001430954">
    <property type="component" value="Unassembled WGS sequence"/>
</dbReference>
<dbReference type="Gene3D" id="1.20.1260.10">
    <property type="match status" value="1"/>
</dbReference>
<dbReference type="InterPro" id="IPR012347">
    <property type="entry name" value="Ferritin-like"/>
</dbReference>
<gene>
    <name evidence="1" type="ORF">K6753_12850</name>
</gene>
<dbReference type="SUPFAM" id="SSF47240">
    <property type="entry name" value="Ferritin-like"/>
    <property type="match status" value="1"/>
</dbReference>
<dbReference type="InterPro" id="IPR009078">
    <property type="entry name" value="Ferritin-like_SF"/>
</dbReference>
<dbReference type="RefSeq" id="WP_223676867.1">
    <property type="nucleotide sequence ID" value="NZ_JAINZW010000006.1"/>
</dbReference>
<protein>
    <submittedName>
        <fullName evidence="1">Ferritin-like domain-containing protein</fullName>
    </submittedName>
</protein>
<keyword evidence="2" id="KW-1185">Reference proteome</keyword>
<name>A0ABS7T958_9GAMM</name>
<organism evidence="1 2">
    <name type="scientific">Novilysobacter selenitireducens</name>
    <dbReference type="NCBI Taxonomy" id="2872639"/>
    <lineage>
        <taxon>Bacteria</taxon>
        <taxon>Pseudomonadati</taxon>
        <taxon>Pseudomonadota</taxon>
        <taxon>Gammaproteobacteria</taxon>
        <taxon>Lysobacterales</taxon>
        <taxon>Lysobacteraceae</taxon>
        <taxon>Novilysobacter</taxon>
    </lineage>
</organism>
<dbReference type="EMBL" id="JAINZW010000006">
    <property type="protein sequence ID" value="MBZ4040420.1"/>
    <property type="molecule type" value="Genomic_DNA"/>
</dbReference>
<comment type="caution">
    <text evidence="1">The sequence shown here is derived from an EMBL/GenBank/DDBJ whole genome shotgun (WGS) entry which is preliminary data.</text>
</comment>
<evidence type="ECO:0000313" key="1">
    <source>
        <dbReference type="EMBL" id="MBZ4040420.1"/>
    </source>
</evidence>
<sequence length="205" mass="22788">MARKAYDTAQLNELLYQALETEIGGAQIYETAISCAVNPDLKKEWKEYLEETRTHRKVLLNVFEQLGLDPDTRTPGRDVVGFMGESLVKAMEMAKKAGDPAAAELVAGECVVLAETKDHMNWELIGLVAEKGQGDATKVLKAAHEAVEEDEDHHLYHTTGWTRELWIQSLGLPAVLPPPEEVKNVETAIGASRAEQARDEMLKRH</sequence>